<dbReference type="Proteomes" id="UP000660729">
    <property type="component" value="Unassembled WGS sequence"/>
</dbReference>
<keyword evidence="2" id="KW-0489">Methyltransferase</keyword>
<dbReference type="AlphaFoldDB" id="A0A8H6VFT9"/>
<feature type="region of interest" description="Disordered" evidence="1">
    <location>
        <begin position="1"/>
        <end position="49"/>
    </location>
</feature>
<comment type="caution">
    <text evidence="2">The sequence shown here is derived from an EMBL/GenBank/DDBJ whole genome shotgun (WGS) entry which is preliminary data.</text>
</comment>
<dbReference type="Gene3D" id="3.40.50.150">
    <property type="entry name" value="Vaccinia Virus protein VP39"/>
    <property type="match status" value="1"/>
</dbReference>
<name>A0A8H6VFT9_9PEZI</name>
<feature type="compositionally biased region" description="Low complexity" evidence="1">
    <location>
        <begin position="14"/>
        <end position="29"/>
    </location>
</feature>
<proteinExistence type="predicted"/>
<organism evidence="2 3">
    <name type="scientific">Pseudocercospora fuligena</name>
    <dbReference type="NCBI Taxonomy" id="685502"/>
    <lineage>
        <taxon>Eukaryota</taxon>
        <taxon>Fungi</taxon>
        <taxon>Dikarya</taxon>
        <taxon>Ascomycota</taxon>
        <taxon>Pezizomycotina</taxon>
        <taxon>Dothideomycetes</taxon>
        <taxon>Dothideomycetidae</taxon>
        <taxon>Mycosphaerellales</taxon>
        <taxon>Mycosphaerellaceae</taxon>
        <taxon>Pseudocercospora</taxon>
    </lineage>
</organism>
<dbReference type="CDD" id="cd02440">
    <property type="entry name" value="AdoMet_MTases"/>
    <property type="match status" value="1"/>
</dbReference>
<protein>
    <submittedName>
        <fullName evidence="2">Putative methyltransferase tdiE</fullName>
    </submittedName>
</protein>
<keyword evidence="3" id="KW-1185">Reference proteome</keyword>
<dbReference type="InterPro" id="IPR029063">
    <property type="entry name" value="SAM-dependent_MTases_sf"/>
</dbReference>
<dbReference type="OrthoDB" id="2013972at2759"/>
<dbReference type="PANTHER" id="PTHR43591">
    <property type="entry name" value="METHYLTRANSFERASE"/>
    <property type="match status" value="1"/>
</dbReference>
<dbReference type="SUPFAM" id="SSF53335">
    <property type="entry name" value="S-adenosyl-L-methionine-dependent methyltransferases"/>
    <property type="match status" value="1"/>
</dbReference>
<dbReference type="GO" id="GO:0008168">
    <property type="term" value="F:methyltransferase activity"/>
    <property type="evidence" value="ECO:0007669"/>
    <property type="project" value="UniProtKB-KW"/>
</dbReference>
<evidence type="ECO:0000313" key="2">
    <source>
        <dbReference type="EMBL" id="KAF7190753.1"/>
    </source>
</evidence>
<sequence length="350" mass="39480">MPGEREESSSALVEAPAAPAETQAPTLLAEFDPDADDGDSGYDGDSFAGTDTTSLLSSIARYREEGGRTYHSYGSTEHWGPNDETAQDQQDLSHQLWILALKGKSFLAPIAKDPMHILDIGTGTGIWAIEVAEQYPEATVTGTDLSPIQPTWVPPNCHVEIDNYNLEWLDDAKFDFVHGRELLGTSPDWPAVYRQAFNALKPGGWYEQHEPSLFFRSDAVDLKDDHPFPQWGQMMVDAGNKASMRFDIGDKIKGWMEEAGFINVTEYRMPWLIGGWSRDEHQQQVGQWNQLRLDLGVADFCSRRFTNHMGLSPQDIQVFCARLRSAFRDKKLNGYQWAYFVYGQKPDFNT</sequence>
<dbReference type="GO" id="GO:0032259">
    <property type="term" value="P:methylation"/>
    <property type="evidence" value="ECO:0007669"/>
    <property type="project" value="UniProtKB-KW"/>
</dbReference>
<feature type="compositionally biased region" description="Acidic residues" evidence="1">
    <location>
        <begin position="31"/>
        <end position="42"/>
    </location>
</feature>
<keyword evidence="2" id="KW-0808">Transferase</keyword>
<gene>
    <name evidence="2" type="ORF">HII31_07912</name>
</gene>
<evidence type="ECO:0000256" key="1">
    <source>
        <dbReference type="SAM" id="MobiDB-lite"/>
    </source>
</evidence>
<accession>A0A8H6VFT9</accession>
<dbReference type="Pfam" id="PF13489">
    <property type="entry name" value="Methyltransf_23"/>
    <property type="match status" value="1"/>
</dbReference>
<dbReference type="EMBL" id="JABCIY010000168">
    <property type="protein sequence ID" value="KAF7190753.1"/>
    <property type="molecule type" value="Genomic_DNA"/>
</dbReference>
<evidence type="ECO:0000313" key="3">
    <source>
        <dbReference type="Proteomes" id="UP000660729"/>
    </source>
</evidence>
<reference evidence="2" key="1">
    <citation type="submission" date="2020-04" db="EMBL/GenBank/DDBJ databases">
        <title>Draft genome resource of the tomato pathogen Pseudocercospora fuligena.</title>
        <authorList>
            <person name="Zaccaron A."/>
        </authorList>
    </citation>
    <scope>NUCLEOTIDE SEQUENCE</scope>
    <source>
        <strain evidence="2">PF001</strain>
    </source>
</reference>
<dbReference type="PANTHER" id="PTHR43591:SF10">
    <property type="entry name" value="ABC TRANSMEMBRANE TYPE-1 DOMAIN-CONTAINING PROTEIN-RELATED"/>
    <property type="match status" value="1"/>
</dbReference>